<dbReference type="SUPFAM" id="SSF46955">
    <property type="entry name" value="Putative DNA-binding domain"/>
    <property type="match status" value="1"/>
</dbReference>
<dbReference type="Pfam" id="PF13411">
    <property type="entry name" value="MerR_1"/>
    <property type="match status" value="1"/>
</dbReference>
<dbReference type="SUPFAM" id="SSF55136">
    <property type="entry name" value="Probable bacterial effector-binding domain"/>
    <property type="match status" value="1"/>
</dbReference>
<dbReference type="CDD" id="cd01107">
    <property type="entry name" value="HTH_BmrR"/>
    <property type="match status" value="1"/>
</dbReference>
<dbReference type="OrthoDB" id="9773308at2"/>
<dbReference type="EMBL" id="MIKB01000015">
    <property type="protein sequence ID" value="OEG15671.1"/>
    <property type="molecule type" value="Genomic_DNA"/>
</dbReference>
<keyword evidence="3" id="KW-0238">DNA-binding</keyword>
<proteinExistence type="predicted"/>
<dbReference type="GO" id="GO:0003677">
    <property type="term" value="F:DNA binding"/>
    <property type="evidence" value="ECO:0007669"/>
    <property type="project" value="UniProtKB-KW"/>
</dbReference>
<protein>
    <recommendedName>
        <fullName evidence="5">HTH merR-type domain-containing protein</fullName>
    </recommendedName>
</protein>
<sequence length="271" mass="31497">MFKIGEFSKLTNLTVRALHHYEELEILLPKEIDTVTNYRYYSADQLAVVNKIKFLQQIGLPLKIIKTIIQSNDMKLLESHYELRETEIHDELEELKKKQNIVKIFKEKMKEGNFMEKYNVELKVMPKRSVMAIRKIVPSFDDEHGLWTDLYEEFMKQNGKMENPPLGVTIYHDKEYKDSDIDIEVQSSIVGNYKDTDDVKFYETSEFTLASVTFNGSYEQMPEVTQAIASWIEANDYVISGPMVNIAHVSPAQDPNPDNWITEAGYMVCTD</sequence>
<gene>
    <name evidence="6" type="ORF">BCR23_09410</name>
</gene>
<dbReference type="SMART" id="SM00871">
    <property type="entry name" value="AraC_E_bind"/>
    <property type="match status" value="1"/>
</dbReference>
<dbReference type="InterPro" id="IPR047057">
    <property type="entry name" value="MerR_fam"/>
</dbReference>
<dbReference type="InterPro" id="IPR000551">
    <property type="entry name" value="MerR-type_HTH_dom"/>
</dbReference>
<dbReference type="InterPro" id="IPR009061">
    <property type="entry name" value="DNA-bd_dom_put_sf"/>
</dbReference>
<dbReference type="SMART" id="SM00422">
    <property type="entry name" value="HTH_MERR"/>
    <property type="match status" value="1"/>
</dbReference>
<dbReference type="PROSITE" id="PS50937">
    <property type="entry name" value="HTH_MERR_2"/>
    <property type="match status" value="1"/>
</dbReference>
<evidence type="ECO:0000256" key="2">
    <source>
        <dbReference type="ARBA" id="ARBA00023015"/>
    </source>
</evidence>
<dbReference type="InterPro" id="IPR010499">
    <property type="entry name" value="AraC_E-bd"/>
</dbReference>
<dbReference type="InterPro" id="IPR011256">
    <property type="entry name" value="Reg_factor_effector_dom_sf"/>
</dbReference>
<accession>A0A1E5GSI9</accession>
<reference evidence="7" key="1">
    <citation type="submission" date="2016-09" db="EMBL/GenBank/DDBJ databases">
        <authorList>
            <person name="Gulvik C.A."/>
        </authorList>
    </citation>
    <scope>NUCLEOTIDE SEQUENCE [LARGE SCALE GENOMIC DNA]</scope>
    <source>
        <strain evidence="7">LMG 26306</strain>
    </source>
</reference>
<dbReference type="GO" id="GO:0003700">
    <property type="term" value="F:DNA-binding transcription factor activity"/>
    <property type="evidence" value="ECO:0007669"/>
    <property type="project" value="InterPro"/>
</dbReference>
<dbReference type="Pfam" id="PF06445">
    <property type="entry name" value="GyrI-like"/>
    <property type="match status" value="1"/>
</dbReference>
<dbReference type="RefSeq" id="WP_069635540.1">
    <property type="nucleotide sequence ID" value="NZ_JXKZ01000029.1"/>
</dbReference>
<dbReference type="PANTHER" id="PTHR30204">
    <property type="entry name" value="REDOX-CYCLING DRUG-SENSING TRANSCRIPTIONAL ACTIVATOR SOXR"/>
    <property type="match status" value="1"/>
</dbReference>
<evidence type="ECO:0000259" key="5">
    <source>
        <dbReference type="PROSITE" id="PS50937"/>
    </source>
</evidence>
<feature type="domain" description="HTH merR-type" evidence="5">
    <location>
        <begin position="1"/>
        <end position="71"/>
    </location>
</feature>
<keyword evidence="1" id="KW-0678">Repressor</keyword>
<dbReference type="Gene3D" id="1.10.1660.10">
    <property type="match status" value="1"/>
</dbReference>
<dbReference type="InterPro" id="IPR029442">
    <property type="entry name" value="GyrI-like"/>
</dbReference>
<name>A0A1E5GSI9_9ENTE</name>
<dbReference type="Gene3D" id="3.20.80.10">
    <property type="entry name" value="Regulatory factor, effector binding domain"/>
    <property type="match status" value="1"/>
</dbReference>
<dbReference type="Proteomes" id="UP000094764">
    <property type="component" value="Unassembled WGS sequence"/>
</dbReference>
<dbReference type="AlphaFoldDB" id="A0A1E5GSI9"/>
<evidence type="ECO:0000256" key="3">
    <source>
        <dbReference type="ARBA" id="ARBA00023125"/>
    </source>
</evidence>
<dbReference type="STRING" id="903983.BCR23_09410"/>
<evidence type="ECO:0000256" key="1">
    <source>
        <dbReference type="ARBA" id="ARBA00022491"/>
    </source>
</evidence>
<evidence type="ECO:0000256" key="4">
    <source>
        <dbReference type="ARBA" id="ARBA00023163"/>
    </source>
</evidence>
<organism evidence="6 7">
    <name type="scientific">Enterococcus quebecensis</name>
    <dbReference type="NCBI Taxonomy" id="903983"/>
    <lineage>
        <taxon>Bacteria</taxon>
        <taxon>Bacillati</taxon>
        <taxon>Bacillota</taxon>
        <taxon>Bacilli</taxon>
        <taxon>Lactobacillales</taxon>
        <taxon>Enterococcaceae</taxon>
        <taxon>Enterococcus</taxon>
    </lineage>
</organism>
<evidence type="ECO:0000313" key="7">
    <source>
        <dbReference type="Proteomes" id="UP000094764"/>
    </source>
</evidence>
<keyword evidence="7" id="KW-1185">Reference proteome</keyword>
<evidence type="ECO:0000313" key="6">
    <source>
        <dbReference type="EMBL" id="OEG15671.1"/>
    </source>
</evidence>
<keyword evidence="4" id="KW-0804">Transcription</keyword>
<comment type="caution">
    <text evidence="6">The sequence shown here is derived from an EMBL/GenBank/DDBJ whole genome shotgun (WGS) entry which is preliminary data.</text>
</comment>
<dbReference type="PANTHER" id="PTHR30204:SF69">
    <property type="entry name" value="MERR-FAMILY TRANSCRIPTIONAL REGULATOR"/>
    <property type="match status" value="1"/>
</dbReference>
<keyword evidence="2" id="KW-0805">Transcription regulation</keyword>